<evidence type="ECO:0000313" key="2">
    <source>
        <dbReference type="Proteomes" id="UP000666240"/>
    </source>
</evidence>
<accession>A0A8J7R353</accession>
<evidence type="ECO:0000313" key="1">
    <source>
        <dbReference type="EMBL" id="MBP0440822.1"/>
    </source>
</evidence>
<dbReference type="RefSeq" id="WP_209336918.1">
    <property type="nucleotide sequence ID" value="NZ_JAGIYY010000009.1"/>
</dbReference>
<dbReference type="AlphaFoldDB" id="A0A8J7R353"/>
<gene>
    <name evidence="1" type="ORF">J5Y06_19405</name>
</gene>
<comment type="caution">
    <text evidence="1">The sequence shown here is derived from an EMBL/GenBank/DDBJ whole genome shotgun (WGS) entry which is preliminary data.</text>
</comment>
<sequence>MMILMLAAAMTIAMLIATVFGLHQEAQYVKQTVKRDRMNRFGPGFDRPNSYR</sequence>
<organism evidence="1 2">
    <name type="scientific">Tianweitania sediminis</name>
    <dbReference type="NCBI Taxonomy" id="1502156"/>
    <lineage>
        <taxon>Bacteria</taxon>
        <taxon>Pseudomonadati</taxon>
        <taxon>Pseudomonadota</taxon>
        <taxon>Alphaproteobacteria</taxon>
        <taxon>Hyphomicrobiales</taxon>
        <taxon>Phyllobacteriaceae</taxon>
        <taxon>Tianweitania</taxon>
    </lineage>
</organism>
<keyword evidence="2" id="KW-1185">Reference proteome</keyword>
<proteinExistence type="predicted"/>
<reference evidence="1" key="1">
    <citation type="submission" date="2021-03" db="EMBL/GenBank/DDBJ databases">
        <title>Genome sequencing and assembly of Tianweitania sediminis.</title>
        <authorList>
            <person name="Chhetri G."/>
        </authorList>
    </citation>
    <scope>NUCLEOTIDE SEQUENCE</scope>
    <source>
        <strain evidence="1">Z8</strain>
    </source>
</reference>
<protein>
    <submittedName>
        <fullName evidence="1">Uncharacterized protein</fullName>
    </submittedName>
</protein>
<dbReference type="Proteomes" id="UP000666240">
    <property type="component" value="Unassembled WGS sequence"/>
</dbReference>
<dbReference type="EMBL" id="JAGIYY010000009">
    <property type="protein sequence ID" value="MBP0440822.1"/>
    <property type="molecule type" value="Genomic_DNA"/>
</dbReference>
<name>A0A8J7R353_9HYPH</name>